<proteinExistence type="predicted"/>
<name>U5C284_9BACT</name>
<protein>
    <submittedName>
        <fullName evidence="1">Uncharacterized protein</fullName>
    </submittedName>
</protein>
<comment type="caution">
    <text evidence="1">The sequence shown here is derived from an EMBL/GenBank/DDBJ whole genome shotgun (WGS) entry which is preliminary data.</text>
</comment>
<sequence length="59" mass="6841">MIRFKFDGCKGFVKEVDLARKTAPLQSKAKHRQGEVEYRDEGIGFGQFQSEVESRMDRC</sequence>
<reference evidence="1 2" key="1">
    <citation type="journal article" date="2013" name="Genome Announc.">
        <title>Draft Genome Sequence of the Psychrophilic and Alkaliphilic Rhodonellum psychrophilum Strain GCM71T.</title>
        <authorList>
            <person name="Hauptmann A.L."/>
            <person name="Glaring M.A."/>
            <person name="Hallin P.F."/>
            <person name="Prieme A."/>
            <person name="Stougaard P."/>
        </authorList>
    </citation>
    <scope>NUCLEOTIDE SEQUENCE [LARGE SCALE GENOMIC DNA]</scope>
    <source>
        <strain evidence="1 2">GCM71</strain>
    </source>
</reference>
<dbReference type="AlphaFoldDB" id="U5C284"/>
<organism evidence="1 2">
    <name type="scientific">Rhodonellum psychrophilum GCM71 = DSM 17998</name>
    <dbReference type="NCBI Taxonomy" id="1123057"/>
    <lineage>
        <taxon>Bacteria</taxon>
        <taxon>Pseudomonadati</taxon>
        <taxon>Bacteroidota</taxon>
        <taxon>Cytophagia</taxon>
        <taxon>Cytophagales</taxon>
        <taxon>Cytophagaceae</taxon>
        <taxon>Rhodonellum</taxon>
    </lineage>
</organism>
<accession>U5C284</accession>
<dbReference type="EMBL" id="AWXR01000029">
    <property type="protein sequence ID" value="ERM82287.1"/>
    <property type="molecule type" value="Genomic_DNA"/>
</dbReference>
<keyword evidence="2" id="KW-1185">Reference proteome</keyword>
<evidence type="ECO:0000313" key="1">
    <source>
        <dbReference type="EMBL" id="ERM82287.1"/>
    </source>
</evidence>
<evidence type="ECO:0000313" key="2">
    <source>
        <dbReference type="Proteomes" id="UP000016843"/>
    </source>
</evidence>
<gene>
    <name evidence="1" type="ORF">P872_18530</name>
</gene>
<dbReference type="Proteomes" id="UP000016843">
    <property type="component" value="Unassembled WGS sequence"/>
</dbReference>